<evidence type="ECO:0000313" key="1">
    <source>
        <dbReference type="EMBL" id="QIM18713.1"/>
    </source>
</evidence>
<protein>
    <submittedName>
        <fullName evidence="1">Uncharacterized protein</fullName>
    </submittedName>
</protein>
<keyword evidence="2" id="KW-1185">Reference proteome</keyword>
<accession>A0ABX6JYM3</accession>
<dbReference type="RefSeq" id="WP_166330570.1">
    <property type="nucleotide sequence ID" value="NZ_CP049933.1"/>
</dbReference>
<proteinExistence type="predicted"/>
<name>A0ABX6JYM3_9MICO</name>
<dbReference type="Proteomes" id="UP000503441">
    <property type="component" value="Chromosome"/>
</dbReference>
<organism evidence="1 2">
    <name type="scientific">Leucobacter coleopterorum</name>
    <dbReference type="NCBI Taxonomy" id="2714933"/>
    <lineage>
        <taxon>Bacteria</taxon>
        <taxon>Bacillati</taxon>
        <taxon>Actinomycetota</taxon>
        <taxon>Actinomycetes</taxon>
        <taxon>Micrococcales</taxon>
        <taxon>Microbacteriaceae</taxon>
        <taxon>Leucobacter</taxon>
    </lineage>
</organism>
<evidence type="ECO:0000313" key="2">
    <source>
        <dbReference type="Proteomes" id="UP000503441"/>
    </source>
</evidence>
<dbReference type="EMBL" id="CP049933">
    <property type="protein sequence ID" value="QIM18713.1"/>
    <property type="molecule type" value="Genomic_DNA"/>
</dbReference>
<reference evidence="1 2" key="1">
    <citation type="submission" date="2020-03" db="EMBL/GenBank/DDBJ databases">
        <title>Leucobacter sp. nov., isolated from beetles.</title>
        <authorList>
            <person name="Hyun D.-W."/>
            <person name="Bae J.-W."/>
        </authorList>
    </citation>
    <scope>NUCLEOTIDE SEQUENCE [LARGE SCALE GENOMIC DNA]</scope>
    <source>
        <strain evidence="1 2">HDW9A</strain>
    </source>
</reference>
<gene>
    <name evidence="1" type="ORF">G7066_09025</name>
</gene>
<sequence length="58" mass="5817">MRKQVARASRLLGGVLGVAIVVCGAGVVSTAAAIPGGAAEETRPLLLSNDGRQWSTAL</sequence>